<sequence length="85" mass="9579">MTNDTTEPPTPSASDELLDAACEILRNHLRRHPHAADTAVGIERWWISALPPETLERALQRLVAEGLLRSRVLPSGERLWYAPQN</sequence>
<name>A0ABM7YN85_9BURK</name>
<keyword evidence="2" id="KW-1185">Reference proteome</keyword>
<evidence type="ECO:0000313" key="1">
    <source>
        <dbReference type="EMBL" id="BDI05898.1"/>
    </source>
</evidence>
<evidence type="ECO:0000313" key="2">
    <source>
        <dbReference type="Proteomes" id="UP001057498"/>
    </source>
</evidence>
<dbReference type="EMBL" id="AP025730">
    <property type="protein sequence ID" value="BDI05898.1"/>
    <property type="molecule type" value="Genomic_DNA"/>
</dbReference>
<organism evidence="1 2">
    <name type="scientific">Sphaerotilus microaerophilus</name>
    <dbReference type="NCBI Taxonomy" id="2914710"/>
    <lineage>
        <taxon>Bacteria</taxon>
        <taxon>Pseudomonadati</taxon>
        <taxon>Pseudomonadota</taxon>
        <taxon>Betaproteobacteria</taxon>
        <taxon>Burkholderiales</taxon>
        <taxon>Sphaerotilaceae</taxon>
        <taxon>Sphaerotilus</taxon>
    </lineage>
</organism>
<dbReference type="RefSeq" id="WP_251969231.1">
    <property type="nucleotide sequence ID" value="NZ_AP025730.1"/>
</dbReference>
<dbReference type="Proteomes" id="UP001057498">
    <property type="component" value="Chromosome"/>
</dbReference>
<gene>
    <name evidence="1" type="ORF">CATMQ487_28680</name>
</gene>
<reference evidence="1" key="1">
    <citation type="submission" date="2022-04" db="EMBL/GenBank/DDBJ databases">
        <title>Whole genome sequence of Sphaerotilus sp. FB-5.</title>
        <authorList>
            <person name="Takeda M."/>
            <person name="Narihara S."/>
            <person name="Akimoto M."/>
            <person name="Akimoto R."/>
            <person name="Nishiyashiki S."/>
            <person name="Murakami T."/>
        </authorList>
    </citation>
    <scope>NUCLEOTIDE SEQUENCE</scope>
    <source>
        <strain evidence="1">FB-5</strain>
    </source>
</reference>
<protein>
    <submittedName>
        <fullName evidence="1">Uncharacterized protein</fullName>
    </submittedName>
</protein>
<proteinExistence type="predicted"/>
<accession>A0ABM7YN85</accession>